<evidence type="ECO:0000256" key="1">
    <source>
        <dbReference type="SAM" id="SignalP"/>
    </source>
</evidence>
<keyword evidence="1" id="KW-0732">Signal</keyword>
<evidence type="ECO:0000313" key="4">
    <source>
        <dbReference type="Proteomes" id="UP001597112"/>
    </source>
</evidence>
<dbReference type="EMBL" id="JBHTKA010000007">
    <property type="protein sequence ID" value="MFD1001457.1"/>
    <property type="molecule type" value="Genomic_DNA"/>
</dbReference>
<reference evidence="4" key="1">
    <citation type="journal article" date="2019" name="Int. J. Syst. Evol. Microbiol.">
        <title>The Global Catalogue of Microorganisms (GCM) 10K type strain sequencing project: providing services to taxonomists for standard genome sequencing and annotation.</title>
        <authorList>
            <consortium name="The Broad Institute Genomics Platform"/>
            <consortium name="The Broad Institute Genome Sequencing Center for Infectious Disease"/>
            <person name="Wu L."/>
            <person name="Ma J."/>
        </authorList>
    </citation>
    <scope>NUCLEOTIDE SEQUENCE [LARGE SCALE GENOMIC DNA]</scope>
    <source>
        <strain evidence="4">CCUG 58938</strain>
    </source>
</reference>
<evidence type="ECO:0000313" key="3">
    <source>
        <dbReference type="EMBL" id="MFD1001457.1"/>
    </source>
</evidence>
<protein>
    <submittedName>
        <fullName evidence="3">DUF6443 domain-containing protein</fullName>
    </submittedName>
</protein>
<comment type="caution">
    <text evidence="3">The sequence shown here is derived from an EMBL/GenBank/DDBJ whole genome shotgun (WGS) entry which is preliminary data.</text>
</comment>
<feature type="signal peptide" evidence="1">
    <location>
        <begin position="1"/>
        <end position="19"/>
    </location>
</feature>
<evidence type="ECO:0000259" key="2">
    <source>
        <dbReference type="Pfam" id="PF20041"/>
    </source>
</evidence>
<gene>
    <name evidence="3" type="ORF">ACFQ21_19165</name>
</gene>
<dbReference type="Pfam" id="PF20041">
    <property type="entry name" value="DUF6443"/>
    <property type="match status" value="1"/>
</dbReference>
<dbReference type="Proteomes" id="UP001597112">
    <property type="component" value="Unassembled WGS sequence"/>
</dbReference>
<name>A0ABW3K8T6_9BACT</name>
<sequence>MRILYTFMLCVSILLTCNAQTSQDKNYVIVNTPLTDGVKDPSQLTNKPIEEVNQTVQYFDGLGRPIQTVDTKSSPGENDIVSPQEYDAYGREVKKYLPFTSATTPGSFKPNALYDAGSYTDGDQYLFYKNTNDVAHDEKPFAESIMEASPLDRILKQGAPGVVSQALPVGQNDRSIKKAYSANGENEVLYFDYDLTTKNVVFNSLTYYAANQLYANKITDEHDHEVIEYVDKEGKTILKKVEYKEESGTKLYAETYYIYDDFGNLVVVLPPEAVAAIKSSFSSN</sequence>
<keyword evidence="4" id="KW-1185">Reference proteome</keyword>
<feature type="chain" id="PRO_5046125732" evidence="1">
    <location>
        <begin position="20"/>
        <end position="284"/>
    </location>
</feature>
<feature type="domain" description="DUF6443" evidence="2">
    <location>
        <begin position="38"/>
        <end position="165"/>
    </location>
</feature>
<dbReference type="RefSeq" id="WP_377581286.1">
    <property type="nucleotide sequence ID" value="NZ_JBHTKA010000007.1"/>
</dbReference>
<accession>A0ABW3K8T6</accession>
<dbReference type="InterPro" id="IPR045619">
    <property type="entry name" value="DUF6443"/>
</dbReference>
<proteinExistence type="predicted"/>
<organism evidence="3 4">
    <name type="scientific">Ohtaekwangia kribbensis</name>
    <dbReference type="NCBI Taxonomy" id="688913"/>
    <lineage>
        <taxon>Bacteria</taxon>
        <taxon>Pseudomonadati</taxon>
        <taxon>Bacteroidota</taxon>
        <taxon>Cytophagia</taxon>
        <taxon>Cytophagales</taxon>
        <taxon>Fulvivirgaceae</taxon>
        <taxon>Ohtaekwangia</taxon>
    </lineage>
</organism>